<feature type="non-terminal residue" evidence="3">
    <location>
        <position position="1"/>
    </location>
</feature>
<keyword evidence="2" id="KW-1133">Transmembrane helix</keyword>
<keyword evidence="2" id="KW-0812">Transmembrane</keyword>
<name>A0A7K5P2P4_CHRMC</name>
<dbReference type="Proteomes" id="UP000524558">
    <property type="component" value="Unassembled WGS sequence"/>
</dbReference>
<evidence type="ECO:0000313" key="4">
    <source>
        <dbReference type="Proteomes" id="UP000524558"/>
    </source>
</evidence>
<sequence length="124" mass="14851">TIKGGGVCAVINQSCCTYINQEGRIEEDLEKIWEKNKILYEVSKDNTSWGFEELWNKLTSWLPNWNWLKQLFVGIITLIILGIIVCMLLRCFLWCHRDSEENYSHWKRHRIRHQVETGNYFAWT</sequence>
<keyword evidence="4" id="KW-1185">Reference proteome</keyword>
<accession>A0A7K5P2P4</accession>
<evidence type="ECO:0000256" key="2">
    <source>
        <dbReference type="SAM" id="Phobius"/>
    </source>
</evidence>
<dbReference type="AlphaFoldDB" id="A0A7K5P2P4"/>
<feature type="non-terminal residue" evidence="3">
    <location>
        <position position="124"/>
    </location>
</feature>
<evidence type="ECO:0000256" key="1">
    <source>
        <dbReference type="ARBA" id="ARBA00023157"/>
    </source>
</evidence>
<protein>
    <submittedName>
        <fullName evidence="3">ERVV2 protein</fullName>
    </submittedName>
</protein>
<dbReference type="Gene3D" id="1.10.287.210">
    <property type="match status" value="1"/>
</dbReference>
<comment type="caution">
    <text evidence="3">The sequence shown here is derived from an EMBL/GenBank/DDBJ whole genome shotgun (WGS) entry which is preliminary data.</text>
</comment>
<feature type="transmembrane region" description="Helical" evidence="2">
    <location>
        <begin position="71"/>
        <end position="93"/>
    </location>
</feature>
<keyword evidence="2" id="KW-0472">Membrane</keyword>
<keyword evidence="1" id="KW-1015">Disulfide bond</keyword>
<reference evidence="3 4" key="1">
    <citation type="submission" date="2019-09" db="EMBL/GenBank/DDBJ databases">
        <title>Bird 10,000 Genomes (B10K) Project - Family phase.</title>
        <authorList>
            <person name="Zhang G."/>
        </authorList>
    </citation>
    <scope>NUCLEOTIDE SEQUENCE [LARGE SCALE GENOMIC DNA]</scope>
    <source>
        <strain evidence="3">B10K-DU-021-33</strain>
        <tissue evidence="3">Mixed tissue sample</tissue>
    </source>
</reference>
<dbReference type="SUPFAM" id="SSF58069">
    <property type="entry name" value="Virus ectodomain"/>
    <property type="match status" value="1"/>
</dbReference>
<evidence type="ECO:0000313" key="3">
    <source>
        <dbReference type="EMBL" id="NWT48717.1"/>
    </source>
</evidence>
<dbReference type="PANTHER" id="PTHR10424">
    <property type="entry name" value="VIRAL ENVELOPE PROTEIN"/>
    <property type="match status" value="1"/>
</dbReference>
<dbReference type="InterPro" id="IPR018154">
    <property type="entry name" value="TLV/ENV_coat_polyprotein"/>
</dbReference>
<dbReference type="PANTHER" id="PTHR10424:SF73">
    <property type="entry name" value="ENDOGENOUS RETROVIRUS GROUP FC1 ENV POLYPROTEIN-RELATED"/>
    <property type="match status" value="1"/>
</dbReference>
<organism evidence="3 4">
    <name type="scientific">Chroicocephalus maculipennis</name>
    <name type="common">Brown-hooded gull</name>
    <name type="synonym">Larus maculipennis</name>
    <dbReference type="NCBI Taxonomy" id="287016"/>
    <lineage>
        <taxon>Eukaryota</taxon>
        <taxon>Metazoa</taxon>
        <taxon>Chordata</taxon>
        <taxon>Craniata</taxon>
        <taxon>Vertebrata</taxon>
        <taxon>Euteleostomi</taxon>
        <taxon>Archelosauria</taxon>
        <taxon>Archosauria</taxon>
        <taxon>Dinosauria</taxon>
        <taxon>Saurischia</taxon>
        <taxon>Theropoda</taxon>
        <taxon>Coelurosauria</taxon>
        <taxon>Aves</taxon>
        <taxon>Neognathae</taxon>
        <taxon>Neoaves</taxon>
        <taxon>Charadriiformes</taxon>
        <taxon>Laridae</taxon>
        <taxon>Chroicocephalus</taxon>
    </lineage>
</organism>
<gene>
    <name evidence="3" type="primary">Ervv2_3</name>
    <name evidence="3" type="ORF">CHRMAC_R14825</name>
</gene>
<proteinExistence type="predicted"/>
<dbReference type="EMBL" id="VYZF01005171">
    <property type="protein sequence ID" value="NWT48717.1"/>
    <property type="molecule type" value="Genomic_DNA"/>
</dbReference>